<evidence type="ECO:0000313" key="4">
    <source>
        <dbReference type="Proteomes" id="UP000276133"/>
    </source>
</evidence>
<dbReference type="InterPro" id="IPR052098">
    <property type="entry name" value="Presynaptic_Scaffold_Bsn/Pclo"/>
</dbReference>
<proteinExistence type="predicted"/>
<dbReference type="EMBL" id="REGN01001294">
    <property type="protein sequence ID" value="RNA35711.1"/>
    <property type="molecule type" value="Genomic_DNA"/>
</dbReference>
<feature type="compositionally biased region" description="Polar residues" evidence="1">
    <location>
        <begin position="338"/>
        <end position="359"/>
    </location>
</feature>
<dbReference type="GO" id="GO:0030424">
    <property type="term" value="C:axon"/>
    <property type="evidence" value="ECO:0007669"/>
    <property type="project" value="TreeGrafter"/>
</dbReference>
<dbReference type="Proteomes" id="UP000276133">
    <property type="component" value="Unassembled WGS sequence"/>
</dbReference>
<dbReference type="PANTHER" id="PTHR14113">
    <property type="entry name" value="PICCOLO/BASSOON"/>
    <property type="match status" value="1"/>
</dbReference>
<dbReference type="AlphaFoldDB" id="A0A3M7SIX1"/>
<dbReference type="SUPFAM" id="SSF49562">
    <property type="entry name" value="C2 domain (Calcium/lipid-binding domain, CaLB)"/>
    <property type="match status" value="1"/>
</dbReference>
<dbReference type="Pfam" id="PF00168">
    <property type="entry name" value="C2"/>
    <property type="match status" value="1"/>
</dbReference>
<dbReference type="OrthoDB" id="270970at2759"/>
<accession>A0A3M7SIX1</accession>
<sequence>MSTLNFNNSSSICSSNTSIPAENAGDPDSNSAQNFSSKLENVTEWLNKSFDHSKSNPGPASKSPNHLLIQRQQRSNSIAHTRVISDEPFIEINLNKSFYQSKSSAEKEIDSNLKTRYSKSQTYMMDSVPDLKNLTSVRKCSLSPHNLIFDKKDQFEDLNLHKLKLEQGRNKKDETTGTILAEMGENLKNFHSNSPESSQKPIGNKYNFLNEDDQVGPLNIKYHQCKNTKSAAKNTRSNEGRGFRELSVKRKEAVSNRDLVITDPALLYSLVQKQSINSNCQIPTNNLDNGTYLNSDRASSHSPIFLEQFSPDNGLYGKQNEPTESNCDQMINLARFRSSSPYRKNSNTDSSESCNNQKQTDVRIRVNTNDFEKSKFDEMHGISNAEDSESVASINYSPKPSSNGVECKSLLSPEEINNSSENKANSNSFIKHSQIDNDTHLFGDLQIQLSHSEKDQQIIVKILQARNLIAKDANGYSDPFVKVYLLPGRE</sequence>
<keyword evidence="4" id="KW-1185">Reference proteome</keyword>
<dbReference type="GO" id="GO:1904071">
    <property type="term" value="P:presynaptic active zone assembly"/>
    <property type="evidence" value="ECO:0007669"/>
    <property type="project" value="TreeGrafter"/>
</dbReference>
<dbReference type="InterPro" id="IPR000008">
    <property type="entry name" value="C2_dom"/>
</dbReference>
<dbReference type="InterPro" id="IPR035892">
    <property type="entry name" value="C2_domain_sf"/>
</dbReference>
<feature type="region of interest" description="Disordered" evidence="1">
    <location>
        <begin position="381"/>
        <end position="406"/>
    </location>
</feature>
<protein>
    <submittedName>
        <fullName evidence="3">Piccolo</fullName>
    </submittedName>
</protein>
<dbReference type="GO" id="GO:0035418">
    <property type="term" value="P:protein localization to synapse"/>
    <property type="evidence" value="ECO:0007669"/>
    <property type="project" value="TreeGrafter"/>
</dbReference>
<evidence type="ECO:0000256" key="1">
    <source>
        <dbReference type="SAM" id="MobiDB-lite"/>
    </source>
</evidence>
<dbReference type="GO" id="GO:0098978">
    <property type="term" value="C:glutamatergic synapse"/>
    <property type="evidence" value="ECO:0007669"/>
    <property type="project" value="TreeGrafter"/>
</dbReference>
<dbReference type="GO" id="GO:0048788">
    <property type="term" value="C:cytoskeleton of presynaptic active zone"/>
    <property type="evidence" value="ECO:0007669"/>
    <property type="project" value="TreeGrafter"/>
</dbReference>
<evidence type="ECO:0000259" key="2">
    <source>
        <dbReference type="Pfam" id="PF00168"/>
    </source>
</evidence>
<dbReference type="STRING" id="10195.A0A3M7SIX1"/>
<feature type="domain" description="C2" evidence="2">
    <location>
        <begin position="457"/>
        <end position="485"/>
    </location>
</feature>
<gene>
    <name evidence="3" type="ORF">BpHYR1_011370</name>
</gene>
<dbReference type="GO" id="GO:0098982">
    <property type="term" value="C:GABA-ergic synapse"/>
    <property type="evidence" value="ECO:0007669"/>
    <property type="project" value="TreeGrafter"/>
</dbReference>
<evidence type="ECO:0000313" key="3">
    <source>
        <dbReference type="EMBL" id="RNA35711.1"/>
    </source>
</evidence>
<feature type="region of interest" description="Disordered" evidence="1">
    <location>
        <begin position="338"/>
        <end position="363"/>
    </location>
</feature>
<reference evidence="3 4" key="1">
    <citation type="journal article" date="2018" name="Sci. Rep.">
        <title>Genomic signatures of local adaptation to the degree of environmental predictability in rotifers.</title>
        <authorList>
            <person name="Franch-Gras L."/>
            <person name="Hahn C."/>
            <person name="Garcia-Roger E.M."/>
            <person name="Carmona M.J."/>
            <person name="Serra M."/>
            <person name="Gomez A."/>
        </authorList>
    </citation>
    <scope>NUCLEOTIDE SEQUENCE [LARGE SCALE GENOMIC DNA]</scope>
    <source>
        <strain evidence="3">HYR1</strain>
    </source>
</reference>
<dbReference type="GO" id="GO:0098882">
    <property type="term" value="F:structural constituent of presynaptic active zone"/>
    <property type="evidence" value="ECO:0007669"/>
    <property type="project" value="TreeGrafter"/>
</dbReference>
<organism evidence="3 4">
    <name type="scientific">Brachionus plicatilis</name>
    <name type="common">Marine rotifer</name>
    <name type="synonym">Brachionus muelleri</name>
    <dbReference type="NCBI Taxonomy" id="10195"/>
    <lineage>
        <taxon>Eukaryota</taxon>
        <taxon>Metazoa</taxon>
        <taxon>Spiralia</taxon>
        <taxon>Gnathifera</taxon>
        <taxon>Rotifera</taxon>
        <taxon>Eurotatoria</taxon>
        <taxon>Monogononta</taxon>
        <taxon>Pseudotrocha</taxon>
        <taxon>Ploima</taxon>
        <taxon>Brachionidae</taxon>
        <taxon>Brachionus</taxon>
    </lineage>
</organism>
<comment type="caution">
    <text evidence="3">The sequence shown here is derived from an EMBL/GenBank/DDBJ whole genome shotgun (WGS) entry which is preliminary data.</text>
</comment>
<dbReference type="Gene3D" id="2.60.40.150">
    <property type="entry name" value="C2 domain"/>
    <property type="match status" value="1"/>
</dbReference>
<dbReference type="PANTHER" id="PTHR14113:SF6">
    <property type="entry name" value="PROTEIN PICCOLO"/>
    <property type="match status" value="1"/>
</dbReference>
<name>A0A3M7SIX1_BRAPC</name>
<feature type="compositionally biased region" description="Polar residues" evidence="1">
    <location>
        <begin position="390"/>
        <end position="404"/>
    </location>
</feature>